<proteinExistence type="predicted"/>
<protein>
    <submittedName>
        <fullName evidence="2">RNA-directed DNA polymerase, eukaryota, reverse transcriptase zinc-binding domain protein</fullName>
    </submittedName>
</protein>
<dbReference type="PANTHER" id="PTHR33116">
    <property type="entry name" value="REVERSE TRANSCRIPTASE ZINC-BINDING DOMAIN-CONTAINING PROTEIN-RELATED-RELATED"/>
    <property type="match status" value="1"/>
</dbReference>
<dbReference type="InterPro" id="IPR043502">
    <property type="entry name" value="DNA/RNA_pol_sf"/>
</dbReference>
<dbReference type="InterPro" id="IPR000477">
    <property type="entry name" value="RT_dom"/>
</dbReference>
<evidence type="ECO:0000313" key="2">
    <source>
        <dbReference type="EMBL" id="GJT25644.1"/>
    </source>
</evidence>
<dbReference type="GO" id="GO:0003964">
    <property type="term" value="F:RNA-directed DNA polymerase activity"/>
    <property type="evidence" value="ECO:0007669"/>
    <property type="project" value="UniProtKB-KW"/>
</dbReference>
<feature type="domain" description="Reverse transcriptase" evidence="1">
    <location>
        <begin position="358"/>
        <end position="451"/>
    </location>
</feature>
<evidence type="ECO:0000313" key="3">
    <source>
        <dbReference type="Proteomes" id="UP001151760"/>
    </source>
</evidence>
<dbReference type="SUPFAM" id="SSF56672">
    <property type="entry name" value="DNA/RNA polymerases"/>
    <property type="match status" value="1"/>
</dbReference>
<sequence>MKNLYSSIKTPSPSFKVDERMIWIKISGLPLCAWGSNAFKKVASLFGKFKFFEDEESTAMSSERVCISTRSYKQISKKIIVEVNGEMFDVHVHEIGTWSINITDNTSDTSSHMDVNGLEKDDISPREQVEEEVIKVSDTSDLSRPPGFEHVKMSSSSTSKCSANFARHQKKDIKADLLNSFIDSSSLIDLPIGGRYYTRMNKVVWISDPFLIKEAFLNYYKEKFQAHDSQVVFSSMIHSTSLTSLDRDSLGTHFSLDEIKTAIWDCGSNKALGPDGSMPQGANSSFFSLILKTSNPISIKDFHPISLIGIHYKIIAKVLASRLSKVIDKVVSKEKSAFISGRQILDGPLIIILLPNSIKRGLWQGDPLSPFLFILAMEVLHGAMSNAVNSGLIRGIKLGSSDITLSHLFYADDVVITFEWNSTDLDNIIWVLHVFHLASGLKINIHKSNIYGFGVSNDEVSSIASRTGCAAGSFPFTYLRLPIRSNMNLTSSWNILVERFQKMLSSWKANLLSIGGHLTLIKAILGSLGIYYLSIFKAPEVILKSLERLRSRLFWGGS</sequence>
<keyword evidence="3" id="KW-1185">Reference proteome</keyword>
<dbReference type="Pfam" id="PF00078">
    <property type="entry name" value="RVT_1"/>
    <property type="match status" value="1"/>
</dbReference>
<organism evidence="2 3">
    <name type="scientific">Tanacetum coccineum</name>
    <dbReference type="NCBI Taxonomy" id="301880"/>
    <lineage>
        <taxon>Eukaryota</taxon>
        <taxon>Viridiplantae</taxon>
        <taxon>Streptophyta</taxon>
        <taxon>Embryophyta</taxon>
        <taxon>Tracheophyta</taxon>
        <taxon>Spermatophyta</taxon>
        <taxon>Magnoliopsida</taxon>
        <taxon>eudicotyledons</taxon>
        <taxon>Gunneridae</taxon>
        <taxon>Pentapetalae</taxon>
        <taxon>asterids</taxon>
        <taxon>campanulids</taxon>
        <taxon>Asterales</taxon>
        <taxon>Asteraceae</taxon>
        <taxon>Asteroideae</taxon>
        <taxon>Anthemideae</taxon>
        <taxon>Anthemidinae</taxon>
        <taxon>Tanacetum</taxon>
    </lineage>
</organism>
<dbReference type="PANTHER" id="PTHR33116:SF78">
    <property type="entry name" value="OS12G0587133 PROTEIN"/>
    <property type="match status" value="1"/>
</dbReference>
<evidence type="ECO:0000259" key="1">
    <source>
        <dbReference type="Pfam" id="PF00078"/>
    </source>
</evidence>
<keyword evidence="2" id="KW-0808">Transferase</keyword>
<keyword evidence="2" id="KW-0548">Nucleotidyltransferase</keyword>
<dbReference type="EMBL" id="BQNB010014228">
    <property type="protein sequence ID" value="GJT25644.1"/>
    <property type="molecule type" value="Genomic_DNA"/>
</dbReference>
<dbReference type="Proteomes" id="UP001151760">
    <property type="component" value="Unassembled WGS sequence"/>
</dbReference>
<reference evidence="2" key="2">
    <citation type="submission" date="2022-01" db="EMBL/GenBank/DDBJ databases">
        <authorList>
            <person name="Yamashiro T."/>
            <person name="Shiraishi A."/>
            <person name="Satake H."/>
            <person name="Nakayama K."/>
        </authorList>
    </citation>
    <scope>NUCLEOTIDE SEQUENCE</scope>
</reference>
<dbReference type="CDD" id="cd01650">
    <property type="entry name" value="RT_nLTR_like"/>
    <property type="match status" value="1"/>
</dbReference>
<comment type="caution">
    <text evidence="2">The sequence shown here is derived from an EMBL/GenBank/DDBJ whole genome shotgun (WGS) entry which is preliminary data.</text>
</comment>
<accession>A0ABQ5CL94</accession>
<name>A0ABQ5CL94_9ASTR</name>
<reference evidence="2" key="1">
    <citation type="journal article" date="2022" name="Int. J. Mol. Sci.">
        <title>Draft Genome of Tanacetum Coccineum: Genomic Comparison of Closely Related Tanacetum-Family Plants.</title>
        <authorList>
            <person name="Yamashiro T."/>
            <person name="Shiraishi A."/>
            <person name="Nakayama K."/>
            <person name="Satake H."/>
        </authorList>
    </citation>
    <scope>NUCLEOTIDE SEQUENCE</scope>
</reference>
<keyword evidence="2" id="KW-0695">RNA-directed DNA polymerase</keyword>
<gene>
    <name evidence="2" type="ORF">Tco_0895581</name>
</gene>